<name>A0ABP2P224_HAEPH</name>
<accession>A0ABP2P224</accession>
<dbReference type="EMBL" id="AJSW01000041">
    <property type="protein sequence ID" value="EIJ69634.1"/>
    <property type="molecule type" value="Genomic_DNA"/>
</dbReference>
<comment type="caution">
    <text evidence="1">The sequence shown here is derived from an EMBL/GenBank/DDBJ whole genome shotgun (WGS) entry which is preliminary data.</text>
</comment>
<organism evidence="1 2">
    <name type="scientific">Haemophilus parahaemolyticus HK385</name>
    <dbReference type="NCBI Taxonomy" id="1095744"/>
    <lineage>
        <taxon>Bacteria</taxon>
        <taxon>Pseudomonadati</taxon>
        <taxon>Pseudomonadota</taxon>
        <taxon>Gammaproteobacteria</taxon>
        <taxon>Pasteurellales</taxon>
        <taxon>Pasteurellaceae</taxon>
        <taxon>Haemophilus</taxon>
    </lineage>
</organism>
<keyword evidence="2" id="KW-1185">Reference proteome</keyword>
<evidence type="ECO:0000313" key="1">
    <source>
        <dbReference type="EMBL" id="EIJ69634.1"/>
    </source>
</evidence>
<reference evidence="1 2" key="1">
    <citation type="submission" date="2012-02" db="EMBL/GenBank/DDBJ databases">
        <authorList>
            <person name="Harkins D.M."/>
            <person name="Madupu R."/>
            <person name="Durkin A.S."/>
            <person name="Torralba M."/>
            <person name="Methe B."/>
            <person name="Sutton G.G."/>
            <person name="Nelson K.E."/>
        </authorList>
    </citation>
    <scope>NUCLEOTIDE SEQUENCE [LARGE SCALE GENOMIC DNA]</scope>
    <source>
        <strain evidence="1 2">HK385</strain>
    </source>
</reference>
<dbReference type="Proteomes" id="UP000003016">
    <property type="component" value="Unassembled WGS sequence"/>
</dbReference>
<proteinExistence type="predicted"/>
<gene>
    <name evidence="1" type="ORF">HMPREF1050_0403</name>
</gene>
<protein>
    <submittedName>
        <fullName evidence="1">Uncharacterized protein</fullName>
    </submittedName>
</protein>
<evidence type="ECO:0000313" key="2">
    <source>
        <dbReference type="Proteomes" id="UP000003016"/>
    </source>
</evidence>
<sequence length="42" mass="4819">MPILVKFLRKISFSTTFYTLLQKESGSPFKNQGFFAINSPFS</sequence>